<evidence type="ECO:0008006" key="3">
    <source>
        <dbReference type="Google" id="ProtNLM"/>
    </source>
</evidence>
<protein>
    <recommendedName>
        <fullName evidence="3">FAD-dependent oxidoreductase 2 FAD binding domain-containing protein</fullName>
    </recommendedName>
</protein>
<dbReference type="AlphaFoldDB" id="A0A455UHF6"/>
<name>A0A455UHF6_9GAMM</name>
<dbReference type="Proteomes" id="UP000320231">
    <property type="component" value="Plasmid pBAA-803-A"/>
</dbReference>
<accession>A0A455UHF6</accession>
<dbReference type="SUPFAM" id="SSF51905">
    <property type="entry name" value="FAD/NAD(P)-binding domain"/>
    <property type="match status" value="1"/>
</dbReference>
<proteinExistence type="predicted"/>
<keyword evidence="1" id="KW-0614">Plasmid</keyword>
<evidence type="ECO:0000313" key="1">
    <source>
        <dbReference type="EMBL" id="BBI65686.1"/>
    </source>
</evidence>
<dbReference type="Gene3D" id="3.50.50.60">
    <property type="entry name" value="FAD/NAD(P)-binding domain"/>
    <property type="match status" value="1"/>
</dbReference>
<geneLocation type="plasmid" evidence="2">
    <name>pbaa-803-a dna</name>
</geneLocation>
<reference evidence="1 2" key="1">
    <citation type="journal article" date="2019" name="Microbiol. Resour. Announc.">
        <title>Complete Genome Sequence of Halomonas sulfidaeris Strain Esulfide1 Isolated from a Metal Sulfide Rock at a Depth of 2,200 Meters, Obtained Using Nanopore Sequencing.</title>
        <authorList>
            <person name="Saito M."/>
            <person name="Nishigata A."/>
            <person name="Galipon J."/>
            <person name="Arakawa K."/>
        </authorList>
    </citation>
    <scope>NUCLEOTIDE SEQUENCE [LARGE SCALE GENOMIC DNA]</scope>
    <source>
        <strain evidence="1 2">ATCC BAA-803</strain>
        <plasmid evidence="2">pbaa-803-a dna</plasmid>
    </source>
</reference>
<sequence length="51" mass="5284">MAASYDLVAIGTGTAAKIVVMRAQAANWRVAIIDSRPFGAPVPCAAATPRR</sequence>
<dbReference type="InterPro" id="IPR036188">
    <property type="entry name" value="FAD/NAD-bd_sf"/>
</dbReference>
<evidence type="ECO:0000313" key="2">
    <source>
        <dbReference type="Proteomes" id="UP000320231"/>
    </source>
</evidence>
<dbReference type="EMBL" id="AP019515">
    <property type="protein sequence ID" value="BBI65686.1"/>
    <property type="molecule type" value="Genomic_DNA"/>
</dbReference>
<organism evidence="1 2">
    <name type="scientific">Vreelandella sulfidaeris</name>
    <dbReference type="NCBI Taxonomy" id="115553"/>
    <lineage>
        <taxon>Bacteria</taxon>
        <taxon>Pseudomonadati</taxon>
        <taxon>Pseudomonadota</taxon>
        <taxon>Gammaproteobacteria</taxon>
        <taxon>Oceanospirillales</taxon>
        <taxon>Halomonadaceae</taxon>
        <taxon>Vreelandella</taxon>
    </lineage>
</organism>
<gene>
    <name evidence="1" type="ORF">HSBAA_PA_2890</name>
</gene>
<dbReference type="KEGG" id="hsr:HSBAA_PA_2890"/>